<organism evidence="1 2">
    <name type="scientific">Mus caroli</name>
    <name type="common">Ryukyu mouse</name>
    <name type="synonym">Ricefield mouse</name>
    <dbReference type="NCBI Taxonomy" id="10089"/>
    <lineage>
        <taxon>Eukaryota</taxon>
        <taxon>Metazoa</taxon>
        <taxon>Chordata</taxon>
        <taxon>Craniata</taxon>
        <taxon>Vertebrata</taxon>
        <taxon>Euteleostomi</taxon>
        <taxon>Mammalia</taxon>
        <taxon>Eutheria</taxon>
        <taxon>Euarchontoglires</taxon>
        <taxon>Glires</taxon>
        <taxon>Rodentia</taxon>
        <taxon>Myomorpha</taxon>
        <taxon>Muroidea</taxon>
        <taxon>Muridae</taxon>
        <taxon>Murinae</taxon>
        <taxon>Mus</taxon>
        <taxon>Mus</taxon>
    </lineage>
</organism>
<accession>A0A6P5Q2B8</accession>
<evidence type="ECO:0000313" key="1">
    <source>
        <dbReference type="Proteomes" id="UP000515126"/>
    </source>
</evidence>
<gene>
    <name evidence="2" type="primary">LOC110298504</name>
</gene>
<dbReference type="RefSeq" id="XP_021023457.1">
    <property type="nucleotide sequence ID" value="XM_021167798.1"/>
</dbReference>
<keyword evidence="1" id="KW-1185">Reference proteome</keyword>
<dbReference type="AlphaFoldDB" id="A0A6P5Q2B8"/>
<dbReference type="Proteomes" id="UP000515126">
    <property type="component" value="Chromosome 7"/>
</dbReference>
<reference evidence="2" key="1">
    <citation type="submission" date="2025-08" db="UniProtKB">
        <authorList>
            <consortium name="RefSeq"/>
        </authorList>
    </citation>
    <scope>IDENTIFICATION</scope>
</reference>
<sequence length="111" mass="11714">MAGGAQAEGRPGARYLRSGGGLLLLRASFGRPGPHRTLALVRLAPDSFPSLSPFLPLPRPWLQDGGAETDHVSGERVSSCDVHRITLQGLPCDQALGSKKPPKQSCGTGRF</sequence>
<proteinExistence type="predicted"/>
<protein>
    <submittedName>
        <fullName evidence="2">Uncharacterized protein LOC110298504</fullName>
    </submittedName>
</protein>
<name>A0A6P5Q2B8_MUSCR</name>
<evidence type="ECO:0000313" key="2">
    <source>
        <dbReference type="RefSeq" id="XP_021023457.1"/>
    </source>
</evidence>
<dbReference type="GeneID" id="110298504"/>
<dbReference type="KEGG" id="mcal:110298504"/>